<evidence type="ECO:0000256" key="11">
    <source>
        <dbReference type="SAM" id="SignalP"/>
    </source>
</evidence>
<keyword evidence="7" id="KW-0406">Ion transport</keyword>
<dbReference type="CDD" id="cd00342">
    <property type="entry name" value="gram_neg_porins"/>
    <property type="match status" value="1"/>
</dbReference>
<proteinExistence type="predicted"/>
<evidence type="ECO:0000256" key="6">
    <source>
        <dbReference type="ARBA" id="ARBA00022729"/>
    </source>
</evidence>
<gene>
    <name evidence="13" type="ORF">GPA22_21465</name>
</gene>
<feature type="chain" id="PRO_5045775272" evidence="11">
    <location>
        <begin position="26"/>
        <end position="359"/>
    </location>
</feature>
<evidence type="ECO:0000256" key="2">
    <source>
        <dbReference type="ARBA" id="ARBA00011233"/>
    </source>
</evidence>
<keyword evidence="6 11" id="KW-0732">Signal</keyword>
<keyword evidence="10" id="KW-0998">Cell outer membrane</keyword>
<organism evidence="13 14">
    <name type="scientific">Aromatoleum toluvorans</name>
    <dbReference type="NCBI Taxonomy" id="92002"/>
    <lineage>
        <taxon>Bacteria</taxon>
        <taxon>Pseudomonadati</taxon>
        <taxon>Pseudomonadota</taxon>
        <taxon>Betaproteobacteria</taxon>
        <taxon>Rhodocyclales</taxon>
        <taxon>Rhodocyclaceae</taxon>
        <taxon>Aromatoleum</taxon>
    </lineage>
</organism>
<dbReference type="SUPFAM" id="SSF56935">
    <property type="entry name" value="Porins"/>
    <property type="match status" value="1"/>
</dbReference>
<keyword evidence="14" id="KW-1185">Reference proteome</keyword>
<evidence type="ECO:0000313" key="14">
    <source>
        <dbReference type="Proteomes" id="UP000623795"/>
    </source>
</evidence>
<evidence type="ECO:0000256" key="8">
    <source>
        <dbReference type="ARBA" id="ARBA00023114"/>
    </source>
</evidence>
<evidence type="ECO:0000256" key="4">
    <source>
        <dbReference type="ARBA" id="ARBA00022452"/>
    </source>
</evidence>
<dbReference type="Gene3D" id="2.40.160.10">
    <property type="entry name" value="Porin"/>
    <property type="match status" value="1"/>
</dbReference>
<evidence type="ECO:0000259" key="12">
    <source>
        <dbReference type="Pfam" id="PF13609"/>
    </source>
</evidence>
<keyword evidence="5" id="KW-0812">Transmembrane</keyword>
<evidence type="ECO:0000313" key="13">
    <source>
        <dbReference type="EMBL" id="NMG46293.1"/>
    </source>
</evidence>
<dbReference type="InterPro" id="IPR050298">
    <property type="entry name" value="Gram-neg_bact_OMP"/>
</dbReference>
<reference evidence="13 14" key="1">
    <citation type="submission" date="2019-12" db="EMBL/GenBank/DDBJ databases">
        <title>Comparative genomics gives insights into the taxonomy of the Azoarcus-Aromatoleum group and reveals separate origins of nif in the plant-associated Azoarcus and non-plant-associated Aromatoleum sub-groups.</title>
        <authorList>
            <person name="Lafos M."/>
            <person name="Maluk M."/>
            <person name="Batista M."/>
            <person name="Junghare M."/>
            <person name="Carmona M."/>
            <person name="Faoro H."/>
            <person name="Cruz L.M."/>
            <person name="Battistoni F."/>
            <person name="De Souza E."/>
            <person name="Pedrosa F."/>
            <person name="Chen W.-M."/>
            <person name="Poole P.S."/>
            <person name="Dixon R.A."/>
            <person name="James E.K."/>
        </authorList>
    </citation>
    <scope>NUCLEOTIDE SEQUENCE [LARGE SCALE GENOMIC DNA]</scope>
    <source>
        <strain evidence="13 14">Td21</strain>
    </source>
</reference>
<evidence type="ECO:0000256" key="9">
    <source>
        <dbReference type="ARBA" id="ARBA00023136"/>
    </source>
</evidence>
<comment type="subunit">
    <text evidence="2">Homotrimer.</text>
</comment>
<evidence type="ECO:0000256" key="1">
    <source>
        <dbReference type="ARBA" id="ARBA00004571"/>
    </source>
</evidence>
<dbReference type="InterPro" id="IPR033900">
    <property type="entry name" value="Gram_neg_porin_domain"/>
</dbReference>
<feature type="signal peptide" evidence="11">
    <location>
        <begin position="1"/>
        <end position="25"/>
    </location>
</feature>
<dbReference type="RefSeq" id="WP_169258122.1">
    <property type="nucleotide sequence ID" value="NZ_WTVN01000059.1"/>
</dbReference>
<name>A0ABX1Q3K3_9RHOO</name>
<comment type="subcellular location">
    <subcellularLocation>
        <location evidence="1">Cell outer membrane</location>
        <topology evidence="1">Multi-pass membrane protein</topology>
    </subcellularLocation>
</comment>
<dbReference type="Pfam" id="PF13609">
    <property type="entry name" value="Porin_4"/>
    <property type="match status" value="1"/>
</dbReference>
<dbReference type="PANTHER" id="PTHR34501">
    <property type="entry name" value="PROTEIN YDDL-RELATED"/>
    <property type="match status" value="1"/>
</dbReference>
<dbReference type="Proteomes" id="UP000623795">
    <property type="component" value="Unassembled WGS sequence"/>
</dbReference>
<feature type="domain" description="Porin" evidence="12">
    <location>
        <begin position="15"/>
        <end position="328"/>
    </location>
</feature>
<comment type="caution">
    <text evidence="13">The sequence shown here is derived from an EMBL/GenBank/DDBJ whole genome shotgun (WGS) entry which is preliminary data.</text>
</comment>
<evidence type="ECO:0000256" key="7">
    <source>
        <dbReference type="ARBA" id="ARBA00023065"/>
    </source>
</evidence>
<keyword evidence="8" id="KW-0626">Porin</keyword>
<protein>
    <submittedName>
        <fullName evidence="13">Porin</fullName>
    </submittedName>
</protein>
<keyword evidence="9" id="KW-0472">Membrane</keyword>
<accession>A0ABX1Q3K3</accession>
<dbReference type="PRINTS" id="PR00184">
    <property type="entry name" value="NEISSPPORIN"/>
</dbReference>
<dbReference type="InterPro" id="IPR023614">
    <property type="entry name" value="Porin_dom_sf"/>
</dbReference>
<evidence type="ECO:0000256" key="5">
    <source>
        <dbReference type="ARBA" id="ARBA00022692"/>
    </source>
</evidence>
<keyword evidence="3" id="KW-0813">Transport</keyword>
<evidence type="ECO:0000256" key="3">
    <source>
        <dbReference type="ARBA" id="ARBA00022448"/>
    </source>
</evidence>
<sequence>MEAIIKAGAAALGVAALLAAGTAQAQSNVTISGRAAAQVDVVSAKGATAGAAADIDERTRVTDIASRIRFSGKEDLGGGQRAFFWVEGNTPIDGRGGMFGNEGAEGYVGLGGGWGELMLGKRHRPFYISSLGADPWDILTLGSIDAVVYVAPLKLGAPPSGFQALNSVNYWSPDWSGLRVRGQFSAGENKTATTHATDEYSVAATYDLGGLHAGVGYRHQQGAREGSGKSLGLVATYAIQGGPKLGAIYEDHRADFTGDTLRINDWALTLSWPFGPHELRANYARDSGVKGGELSRSDTRSSHWAFGYAYHASKRTELYAQYARLKNGAAASNDFDAAVGGVAAGADPKGIALGVIHYY</sequence>
<dbReference type="PANTHER" id="PTHR34501:SF9">
    <property type="entry name" value="MAJOR OUTER MEMBRANE PROTEIN P.IA"/>
    <property type="match status" value="1"/>
</dbReference>
<dbReference type="InterPro" id="IPR002299">
    <property type="entry name" value="Porin_Neis"/>
</dbReference>
<keyword evidence="4" id="KW-1134">Transmembrane beta strand</keyword>
<evidence type="ECO:0000256" key="10">
    <source>
        <dbReference type="ARBA" id="ARBA00023237"/>
    </source>
</evidence>
<dbReference type="EMBL" id="WTVN01000059">
    <property type="protein sequence ID" value="NMG46293.1"/>
    <property type="molecule type" value="Genomic_DNA"/>
</dbReference>